<evidence type="ECO:0000313" key="1">
    <source>
        <dbReference type="EMBL" id="KXS20841.1"/>
    </source>
</evidence>
<evidence type="ECO:0000313" key="2">
    <source>
        <dbReference type="Proteomes" id="UP000070544"/>
    </source>
</evidence>
<reference evidence="1 2" key="1">
    <citation type="journal article" date="2015" name="Genome Biol. Evol.">
        <title>Phylogenomic analyses indicate that early fungi evolved digesting cell walls of algal ancestors of land plants.</title>
        <authorList>
            <person name="Chang Y."/>
            <person name="Wang S."/>
            <person name="Sekimoto S."/>
            <person name="Aerts A.L."/>
            <person name="Choi C."/>
            <person name="Clum A."/>
            <person name="LaButti K.M."/>
            <person name="Lindquist E.A."/>
            <person name="Yee Ngan C."/>
            <person name="Ohm R.A."/>
            <person name="Salamov A.A."/>
            <person name="Grigoriev I.V."/>
            <person name="Spatafora J.W."/>
            <person name="Berbee M.L."/>
        </authorList>
    </citation>
    <scope>NUCLEOTIDE SEQUENCE [LARGE SCALE GENOMIC DNA]</scope>
    <source>
        <strain evidence="1 2">JEL478</strain>
    </source>
</reference>
<dbReference type="Proteomes" id="UP000070544">
    <property type="component" value="Unassembled WGS sequence"/>
</dbReference>
<sequence>MDTKGLVSRFINIKRFAGAPLGKEDIRTLLSHVSLDGEDPLSRFIKYGFDVEHCSLDAERGDFGCQLSFADTEYELAWQIYEPRSTSPSQQETVAMVCDAAYHALDGDRFWVKKGGVGEWETYPKGEVVSEELSV</sequence>
<name>A0A139AVS5_GONPJ</name>
<accession>A0A139AVS5</accession>
<dbReference type="EMBL" id="KQ965734">
    <property type="protein sequence ID" value="KXS20841.1"/>
    <property type="molecule type" value="Genomic_DNA"/>
</dbReference>
<dbReference type="AlphaFoldDB" id="A0A139AVS5"/>
<protein>
    <submittedName>
        <fullName evidence="1">Uncharacterized protein</fullName>
    </submittedName>
</protein>
<keyword evidence="2" id="KW-1185">Reference proteome</keyword>
<proteinExistence type="predicted"/>
<organism evidence="1 2">
    <name type="scientific">Gonapodya prolifera (strain JEL478)</name>
    <name type="common">Monoblepharis prolifera</name>
    <dbReference type="NCBI Taxonomy" id="1344416"/>
    <lineage>
        <taxon>Eukaryota</taxon>
        <taxon>Fungi</taxon>
        <taxon>Fungi incertae sedis</taxon>
        <taxon>Chytridiomycota</taxon>
        <taxon>Chytridiomycota incertae sedis</taxon>
        <taxon>Monoblepharidomycetes</taxon>
        <taxon>Monoblepharidales</taxon>
        <taxon>Gonapodyaceae</taxon>
        <taxon>Gonapodya</taxon>
    </lineage>
</organism>
<gene>
    <name evidence="1" type="ORF">M427DRAFT_27925</name>
</gene>